<organism evidence="1 2">
    <name type="scientific">Xanthomonas fragariae</name>
    <dbReference type="NCBI Taxonomy" id="48664"/>
    <lineage>
        <taxon>Bacteria</taxon>
        <taxon>Pseudomonadati</taxon>
        <taxon>Pseudomonadota</taxon>
        <taxon>Gammaproteobacteria</taxon>
        <taxon>Lysobacterales</taxon>
        <taxon>Lysobacteraceae</taxon>
        <taxon>Xanthomonas</taxon>
    </lineage>
</organism>
<evidence type="ECO:0000313" key="1">
    <source>
        <dbReference type="EMBL" id="SMQ98463.1"/>
    </source>
</evidence>
<protein>
    <submittedName>
        <fullName evidence="1">Uncharacterized protein</fullName>
    </submittedName>
</protein>
<reference evidence="1 2" key="1">
    <citation type="submission" date="2017-05" db="EMBL/GenBank/DDBJ databases">
        <authorList>
            <person name="Blom J."/>
        </authorList>
    </citation>
    <scope>NUCLEOTIDE SEQUENCE [LARGE SCALE GENOMIC DNA]</scope>
    <source>
        <strain evidence="1">PD885</strain>
    </source>
</reference>
<dbReference type="EMBL" id="LT853882">
    <property type="protein sequence ID" value="SMQ98463.1"/>
    <property type="molecule type" value="Genomic_DNA"/>
</dbReference>
<evidence type="ECO:0000313" key="2">
    <source>
        <dbReference type="Proteomes" id="UP000195877"/>
    </source>
</evidence>
<dbReference type="Proteomes" id="UP000195877">
    <property type="component" value="Chromosome 1"/>
</dbReference>
<proteinExistence type="predicted"/>
<accession>A0ABY1RMF1</accession>
<sequence length="56" mass="6583">MENRDWGFVRADCAEIGRRPAFANPNPVYSNIRLSLAYSRAWLRVIRLRLIRSCKC</sequence>
<name>A0ABY1RMF1_9XANT</name>
<gene>
    <name evidence="1" type="ORF">PD885_01212</name>
</gene>
<keyword evidence="2" id="KW-1185">Reference proteome</keyword>